<dbReference type="EMBL" id="BOQT01000010">
    <property type="protein sequence ID" value="GIN21757.1"/>
    <property type="molecule type" value="Genomic_DNA"/>
</dbReference>
<protein>
    <submittedName>
        <fullName evidence="1">Uncharacterized protein</fullName>
    </submittedName>
</protein>
<dbReference type="Proteomes" id="UP000680279">
    <property type="component" value="Unassembled WGS sequence"/>
</dbReference>
<evidence type="ECO:0000313" key="1">
    <source>
        <dbReference type="EMBL" id="GIN21757.1"/>
    </source>
</evidence>
<gene>
    <name evidence="1" type="ORF">J1TS3_28910</name>
</gene>
<comment type="caution">
    <text evidence="1">The sequence shown here is derived from an EMBL/GenBank/DDBJ whole genome shotgun (WGS) entry which is preliminary data.</text>
</comment>
<dbReference type="RefSeq" id="WP_212963457.1">
    <property type="nucleotide sequence ID" value="NZ_BOQT01000010.1"/>
</dbReference>
<name>A0ABQ4K7P8_9BACI</name>
<sequence length="279" mass="31668">MNLNRNSALAESILRELFYRNKSSIENARPKTVLALLFYHMNGMEEGLQRLKELNGWYGKHIRIRICPDQSVLDHLSMTELACMAGVDDWISLEDAEYLKEKVDHFFIPVLPFSAVSDLLRFNDKHRPIRLLLWALMSGRKVSAYAAGADPYHSIWEAAGLNNGTPFLKHEMKKQLQKLGGFGIQLLKNDAQLQSYFKPAVLQKEKQIVTAESIKRHADAGNRLIEVGQGMIITPLARDVAQEYQIEICTKSARSPIIGDKHKANFDKAVPQPPQQFDL</sequence>
<organism evidence="1 2">
    <name type="scientific">Siminovitchia fordii</name>
    <dbReference type="NCBI Taxonomy" id="254759"/>
    <lineage>
        <taxon>Bacteria</taxon>
        <taxon>Bacillati</taxon>
        <taxon>Bacillota</taxon>
        <taxon>Bacilli</taxon>
        <taxon>Bacillales</taxon>
        <taxon>Bacillaceae</taxon>
        <taxon>Siminovitchia</taxon>
    </lineage>
</organism>
<reference evidence="1 2" key="1">
    <citation type="submission" date="2021-03" db="EMBL/GenBank/DDBJ databases">
        <title>Antimicrobial resistance genes in bacteria isolated from Japanese honey, and their potential for conferring macrolide and lincosamide resistance in the American foulbrood pathogen Paenibacillus larvae.</title>
        <authorList>
            <person name="Okamoto M."/>
            <person name="Kumagai M."/>
            <person name="Kanamori H."/>
            <person name="Takamatsu D."/>
        </authorList>
    </citation>
    <scope>NUCLEOTIDE SEQUENCE [LARGE SCALE GENOMIC DNA]</scope>
    <source>
        <strain evidence="1 2">J1TS3</strain>
    </source>
</reference>
<evidence type="ECO:0000313" key="2">
    <source>
        <dbReference type="Proteomes" id="UP000680279"/>
    </source>
</evidence>
<keyword evidence="2" id="KW-1185">Reference proteome</keyword>
<accession>A0ABQ4K7P8</accession>
<proteinExistence type="predicted"/>